<feature type="region of interest" description="Disordered" evidence="2">
    <location>
        <begin position="135"/>
        <end position="166"/>
    </location>
</feature>
<dbReference type="GO" id="GO:0023052">
    <property type="term" value="P:signaling"/>
    <property type="evidence" value="ECO:0007669"/>
    <property type="project" value="InterPro"/>
</dbReference>
<feature type="region of interest" description="Disordered" evidence="2">
    <location>
        <begin position="259"/>
        <end position="309"/>
    </location>
</feature>
<dbReference type="GO" id="GO:0031616">
    <property type="term" value="C:spindle pole centrosome"/>
    <property type="evidence" value="ECO:0007669"/>
    <property type="project" value="TreeGrafter"/>
</dbReference>
<feature type="compositionally biased region" description="Basic and acidic residues" evidence="2">
    <location>
        <begin position="287"/>
        <end position="307"/>
    </location>
</feature>
<dbReference type="AlphaFoldDB" id="A0AAW1M0V3"/>
<dbReference type="EMBL" id="JASPKY010000073">
    <property type="protein sequence ID" value="KAK9739552.1"/>
    <property type="molecule type" value="Genomic_DNA"/>
</dbReference>
<organism evidence="3 4">
    <name type="scientific">Popillia japonica</name>
    <name type="common">Japanese beetle</name>
    <dbReference type="NCBI Taxonomy" id="7064"/>
    <lineage>
        <taxon>Eukaryota</taxon>
        <taxon>Metazoa</taxon>
        <taxon>Ecdysozoa</taxon>
        <taxon>Arthropoda</taxon>
        <taxon>Hexapoda</taxon>
        <taxon>Insecta</taxon>
        <taxon>Pterygota</taxon>
        <taxon>Neoptera</taxon>
        <taxon>Endopterygota</taxon>
        <taxon>Coleoptera</taxon>
        <taxon>Polyphaga</taxon>
        <taxon>Scarabaeiformia</taxon>
        <taxon>Scarabaeidae</taxon>
        <taxon>Rutelinae</taxon>
        <taxon>Popillia</taxon>
    </lineage>
</organism>
<dbReference type="Pfam" id="PF03359">
    <property type="entry name" value="GKAP"/>
    <property type="match status" value="1"/>
</dbReference>
<dbReference type="GO" id="GO:0005737">
    <property type="term" value="C:cytoplasm"/>
    <property type="evidence" value="ECO:0007669"/>
    <property type="project" value="TreeGrafter"/>
</dbReference>
<feature type="region of interest" description="Disordered" evidence="2">
    <location>
        <begin position="370"/>
        <end position="389"/>
    </location>
</feature>
<reference evidence="3 4" key="1">
    <citation type="journal article" date="2024" name="BMC Genomics">
        <title>De novo assembly and annotation of Popillia japonica's genome with initial clues to its potential as an invasive pest.</title>
        <authorList>
            <person name="Cucini C."/>
            <person name="Boschi S."/>
            <person name="Funari R."/>
            <person name="Cardaioli E."/>
            <person name="Iannotti N."/>
            <person name="Marturano G."/>
            <person name="Paoli F."/>
            <person name="Bruttini M."/>
            <person name="Carapelli A."/>
            <person name="Frati F."/>
            <person name="Nardi F."/>
        </authorList>
    </citation>
    <scope>NUCLEOTIDE SEQUENCE [LARGE SCALE GENOMIC DNA]</scope>
    <source>
        <strain evidence="3">DMR45628</strain>
    </source>
</reference>
<keyword evidence="4" id="KW-1185">Reference proteome</keyword>
<evidence type="ECO:0000313" key="3">
    <source>
        <dbReference type="EMBL" id="KAK9739552.1"/>
    </source>
</evidence>
<feature type="compositionally biased region" description="Basic and acidic residues" evidence="2">
    <location>
        <begin position="264"/>
        <end position="275"/>
    </location>
</feature>
<evidence type="ECO:0000256" key="1">
    <source>
        <dbReference type="ARBA" id="ARBA00008839"/>
    </source>
</evidence>
<proteinExistence type="inferred from homology"/>
<comment type="similarity">
    <text evidence="1">Belongs to the SAPAP family.</text>
</comment>
<evidence type="ECO:0000256" key="2">
    <source>
        <dbReference type="SAM" id="MobiDB-lite"/>
    </source>
</evidence>
<comment type="caution">
    <text evidence="3">The sequence shown here is derived from an EMBL/GenBank/DDBJ whole genome shotgun (WGS) entry which is preliminary data.</text>
</comment>
<dbReference type="PANTHER" id="PTHR12353:SF1">
    <property type="entry name" value="DISKS LARGE-ASSOCIATED PROTEIN 5"/>
    <property type="match status" value="1"/>
</dbReference>
<dbReference type="GO" id="GO:0007346">
    <property type="term" value="P:regulation of mitotic cell cycle"/>
    <property type="evidence" value="ECO:0007669"/>
    <property type="project" value="TreeGrafter"/>
</dbReference>
<sequence>MDVSDYLKLEMQTLHKLRGSIFGKRLDTNVKSKKLKEDRKEIRNRLMSTKRLIASNLSPYKSPMVPKPAAVVLPKLDTEAKRRRFDMLKEWKEQKQQKMAEVKAKSKPLFKVMHVSPKIGLPDLETVNKVVKGKPMKSQLNGRRKSPVHQFAPKNHQFKPPSNIKPIKIHLTPTKPKRQLVRQKNVCEDTIEVPKSSSKKRDVKKVVINAEHQYKTPKKALKVYRKTPAKGQKDSNKENVNIQENKNYYQLRSRHVVKSNATIKNDDVSNKKSEVKPPLNSKARNSVKIDSRKRSTKSKEILREQQKDNCSVSDLSTEYPIENYANSSQSDIQSEPVVTTEHIGTPITKNQSIAYISPFVTINRGKDSARKEFHSRKSRGGLCDSSPEMQINTGPRAGAGYFHKLLDGEISRIQGLCNEWNLYKDEQNPPEEACDMINVAIGQSQLLLNKKFKQFRDLIKSCENGDSEQIITCEDLHGYWDTAYMQVENLNQRFENLVKLRANNWEEIIPVKKVVVKKTAKVVTKPKAQASSRLRDAIKAARSKAKTVQESQDNLVGTTVFDGGFFAVHSPEKSPKHPRTSQTSNSVNNRKSLLVDVLTTQALKQDNSPGLIMIKATQAAKALDNTTATPASSILKTHRAKSSGKKSKSVLFKEVDAEKAEEKLILFTPDKDCLTINTRRSVSTLKHTPKSVLLKNDVPVGKLISFTPDEVSDSTRRSTRRLTRTKLF</sequence>
<feature type="compositionally biased region" description="Polar residues" evidence="2">
    <location>
        <begin position="238"/>
        <end position="247"/>
    </location>
</feature>
<dbReference type="GO" id="GO:0051382">
    <property type="term" value="P:kinetochore assembly"/>
    <property type="evidence" value="ECO:0007669"/>
    <property type="project" value="TreeGrafter"/>
</dbReference>
<dbReference type="GO" id="GO:0007052">
    <property type="term" value="P:mitotic spindle organization"/>
    <property type="evidence" value="ECO:0007669"/>
    <property type="project" value="TreeGrafter"/>
</dbReference>
<dbReference type="InterPro" id="IPR005026">
    <property type="entry name" value="SAPAP"/>
</dbReference>
<dbReference type="Proteomes" id="UP001458880">
    <property type="component" value="Unassembled WGS sequence"/>
</dbReference>
<accession>A0AAW1M0V3</accession>
<dbReference type="GO" id="GO:0008017">
    <property type="term" value="F:microtubule binding"/>
    <property type="evidence" value="ECO:0007669"/>
    <property type="project" value="TreeGrafter"/>
</dbReference>
<gene>
    <name evidence="3" type="ORF">QE152_g8854</name>
</gene>
<feature type="region of interest" description="Disordered" evidence="2">
    <location>
        <begin position="226"/>
        <end position="247"/>
    </location>
</feature>
<name>A0AAW1M0V3_POPJA</name>
<dbReference type="GO" id="GO:0051642">
    <property type="term" value="P:centrosome localization"/>
    <property type="evidence" value="ECO:0007669"/>
    <property type="project" value="TreeGrafter"/>
</dbReference>
<dbReference type="PANTHER" id="PTHR12353">
    <property type="entry name" value="DISKS LARGE-ASSOCIATED PROTEIN DAP SAP90/PSD-95-ASSOCIATED PROTEIN"/>
    <property type="match status" value="1"/>
</dbReference>
<dbReference type="GO" id="GO:0005634">
    <property type="term" value="C:nucleus"/>
    <property type="evidence" value="ECO:0007669"/>
    <property type="project" value="TreeGrafter"/>
</dbReference>
<evidence type="ECO:0000313" key="4">
    <source>
        <dbReference type="Proteomes" id="UP001458880"/>
    </source>
</evidence>
<protein>
    <submittedName>
        <fullName evidence="3">Guanylate-kinase-associated protein (GKAP) protein</fullName>
    </submittedName>
</protein>
<dbReference type="GO" id="GO:0007059">
    <property type="term" value="P:chromosome segregation"/>
    <property type="evidence" value="ECO:0007669"/>
    <property type="project" value="TreeGrafter"/>
</dbReference>